<dbReference type="InterPro" id="IPR016461">
    <property type="entry name" value="COMT-like"/>
</dbReference>
<dbReference type="GO" id="GO:0032259">
    <property type="term" value="P:methylation"/>
    <property type="evidence" value="ECO:0007669"/>
    <property type="project" value="UniProtKB-KW"/>
</dbReference>
<evidence type="ECO:0000256" key="3">
    <source>
        <dbReference type="ARBA" id="ARBA00022691"/>
    </source>
</evidence>
<feature type="domain" description="O-methyltransferase C-terminal" evidence="4">
    <location>
        <begin position="97"/>
        <end position="189"/>
    </location>
</feature>
<accession>A0A218Y118</accession>
<dbReference type="Proteomes" id="UP000197138">
    <property type="component" value="Unassembled WGS sequence"/>
</dbReference>
<comment type="caution">
    <text evidence="5">The sequence shown here is derived from an EMBL/GenBank/DDBJ whole genome shotgun (WGS) entry which is preliminary data.</text>
</comment>
<evidence type="ECO:0000313" key="5">
    <source>
        <dbReference type="EMBL" id="OWM91007.1"/>
    </source>
</evidence>
<evidence type="ECO:0000259" key="4">
    <source>
        <dbReference type="Pfam" id="PF00891"/>
    </source>
</evidence>
<keyword evidence="2" id="KW-0808">Transferase</keyword>
<gene>
    <name evidence="5" type="ORF">CDL15_Pgr023340</name>
</gene>
<proteinExistence type="predicted"/>
<sequence length="203" mass="22729">MRRGARRSRHHTLPWLTDLVAPNRRFHRRVLIPDIPSLACIMRLLVRRGIFAAHQPSRDPLHGPTNSSRWLVEESETNLAPLVIMQNHPDLLAPCHYIGQCIRDGGMPFKKAYGMEVFEMASKNPQFNKLFNDAMACTNRIILLAIVAAYQDGFRSIGSFMDVGGGIGKVIAEIVNANPNIRGINFDLAMSWPLPLHIPALST</sequence>
<name>A0A218Y118_PUNGR</name>
<protein>
    <recommendedName>
        <fullName evidence="4">O-methyltransferase C-terminal domain-containing protein</fullName>
    </recommendedName>
</protein>
<evidence type="ECO:0000256" key="1">
    <source>
        <dbReference type="ARBA" id="ARBA00022603"/>
    </source>
</evidence>
<evidence type="ECO:0000313" key="6">
    <source>
        <dbReference type="Proteomes" id="UP000197138"/>
    </source>
</evidence>
<dbReference type="InterPro" id="IPR029063">
    <property type="entry name" value="SAM-dependent_MTases_sf"/>
</dbReference>
<keyword evidence="3" id="KW-0949">S-adenosyl-L-methionine</keyword>
<dbReference type="Pfam" id="PF00891">
    <property type="entry name" value="Methyltransf_2"/>
    <property type="match status" value="1"/>
</dbReference>
<organism evidence="5 6">
    <name type="scientific">Punica granatum</name>
    <name type="common">Pomegranate</name>
    <dbReference type="NCBI Taxonomy" id="22663"/>
    <lineage>
        <taxon>Eukaryota</taxon>
        <taxon>Viridiplantae</taxon>
        <taxon>Streptophyta</taxon>
        <taxon>Embryophyta</taxon>
        <taxon>Tracheophyta</taxon>
        <taxon>Spermatophyta</taxon>
        <taxon>Magnoliopsida</taxon>
        <taxon>eudicotyledons</taxon>
        <taxon>Gunneridae</taxon>
        <taxon>Pentapetalae</taxon>
        <taxon>rosids</taxon>
        <taxon>malvids</taxon>
        <taxon>Myrtales</taxon>
        <taxon>Lythraceae</taxon>
        <taxon>Punica</taxon>
    </lineage>
</organism>
<dbReference type="AlphaFoldDB" id="A0A218Y118"/>
<dbReference type="PROSITE" id="PS51683">
    <property type="entry name" value="SAM_OMT_II"/>
    <property type="match status" value="1"/>
</dbReference>
<evidence type="ECO:0000256" key="2">
    <source>
        <dbReference type="ARBA" id="ARBA00022679"/>
    </source>
</evidence>
<dbReference type="InterPro" id="IPR001077">
    <property type="entry name" value="COMT_C"/>
</dbReference>
<dbReference type="EMBL" id="MTKT01000420">
    <property type="protein sequence ID" value="OWM91007.1"/>
    <property type="molecule type" value="Genomic_DNA"/>
</dbReference>
<reference evidence="6" key="1">
    <citation type="journal article" date="2017" name="Plant J.">
        <title>The pomegranate (Punica granatum L.) genome and the genomics of punicalagin biosynthesis.</title>
        <authorList>
            <person name="Qin G."/>
            <person name="Xu C."/>
            <person name="Ming R."/>
            <person name="Tang H."/>
            <person name="Guyot R."/>
            <person name="Kramer E.M."/>
            <person name="Hu Y."/>
            <person name="Yi X."/>
            <person name="Qi Y."/>
            <person name="Xu X."/>
            <person name="Gao Z."/>
            <person name="Pan H."/>
            <person name="Jian J."/>
            <person name="Tian Y."/>
            <person name="Yue Z."/>
            <person name="Xu Y."/>
        </authorList>
    </citation>
    <scope>NUCLEOTIDE SEQUENCE [LARGE SCALE GENOMIC DNA]</scope>
    <source>
        <strain evidence="6">cv. Dabenzi</strain>
    </source>
</reference>
<dbReference type="PANTHER" id="PTHR11746">
    <property type="entry name" value="O-METHYLTRANSFERASE"/>
    <property type="match status" value="1"/>
</dbReference>
<dbReference type="SUPFAM" id="SSF53335">
    <property type="entry name" value="S-adenosyl-L-methionine-dependent methyltransferases"/>
    <property type="match status" value="1"/>
</dbReference>
<dbReference type="Gene3D" id="3.40.50.150">
    <property type="entry name" value="Vaccinia Virus protein VP39"/>
    <property type="match status" value="1"/>
</dbReference>
<keyword evidence="1" id="KW-0489">Methyltransferase</keyword>
<dbReference type="GO" id="GO:0008171">
    <property type="term" value="F:O-methyltransferase activity"/>
    <property type="evidence" value="ECO:0007669"/>
    <property type="project" value="InterPro"/>
</dbReference>